<feature type="domain" description="VOC" evidence="1">
    <location>
        <begin position="86"/>
        <end position="207"/>
    </location>
</feature>
<dbReference type="Pfam" id="PF00903">
    <property type="entry name" value="Glyoxalase"/>
    <property type="match status" value="1"/>
</dbReference>
<evidence type="ECO:0000313" key="2">
    <source>
        <dbReference type="EMBL" id="GIL38286.1"/>
    </source>
</evidence>
<dbReference type="InterPro" id="IPR037523">
    <property type="entry name" value="VOC_core"/>
</dbReference>
<reference evidence="2" key="1">
    <citation type="submission" date="2021-02" db="EMBL/GenBank/DDBJ databases">
        <title>Genome sequence of Rhodospirillales sp. strain TMPK1 isolated from soil.</title>
        <authorList>
            <person name="Nakai R."/>
            <person name="Kusada H."/>
            <person name="Tamaki H."/>
        </authorList>
    </citation>
    <scope>NUCLEOTIDE SEQUENCE</scope>
    <source>
        <strain evidence="2">TMPK1</strain>
    </source>
</reference>
<dbReference type="InterPro" id="IPR029068">
    <property type="entry name" value="Glyas_Bleomycin-R_OHBP_Dase"/>
</dbReference>
<dbReference type="EMBL" id="BOPV01000001">
    <property type="protein sequence ID" value="GIL38286.1"/>
    <property type="molecule type" value="Genomic_DNA"/>
</dbReference>
<accession>A0A8S8XAV2</accession>
<comment type="caution">
    <text evidence="2">The sequence shown here is derived from an EMBL/GenBank/DDBJ whole genome shotgun (WGS) entry which is preliminary data.</text>
</comment>
<gene>
    <name evidence="2" type="ORF">TMPK1_05230</name>
</gene>
<dbReference type="Gene3D" id="3.10.180.10">
    <property type="entry name" value="2,3-Dihydroxybiphenyl 1,2-Dioxygenase, domain 1"/>
    <property type="match status" value="1"/>
</dbReference>
<name>A0A8S8XAV2_9PROT</name>
<dbReference type="Proteomes" id="UP000681075">
    <property type="component" value="Unassembled WGS sequence"/>
</dbReference>
<protein>
    <recommendedName>
        <fullName evidence="1">VOC domain-containing protein</fullName>
    </recommendedName>
</protein>
<evidence type="ECO:0000313" key="3">
    <source>
        <dbReference type="Proteomes" id="UP000681075"/>
    </source>
</evidence>
<dbReference type="AlphaFoldDB" id="A0A8S8XAV2"/>
<dbReference type="PROSITE" id="PS51819">
    <property type="entry name" value="VOC"/>
    <property type="match status" value="1"/>
</dbReference>
<keyword evidence="3" id="KW-1185">Reference proteome</keyword>
<evidence type="ECO:0000259" key="1">
    <source>
        <dbReference type="PROSITE" id="PS51819"/>
    </source>
</evidence>
<dbReference type="RefSeq" id="WP_420241261.1">
    <property type="nucleotide sequence ID" value="NZ_BOPV01000001.1"/>
</dbReference>
<dbReference type="InterPro" id="IPR004360">
    <property type="entry name" value="Glyas_Fos-R_dOase_dom"/>
</dbReference>
<dbReference type="SUPFAM" id="SSF54593">
    <property type="entry name" value="Glyoxalase/Bleomycin resistance protein/Dihydroxybiphenyl dioxygenase"/>
    <property type="match status" value="1"/>
</dbReference>
<organism evidence="2 3">
    <name type="scientific">Roseiterribacter gracilis</name>
    <dbReference type="NCBI Taxonomy" id="2812848"/>
    <lineage>
        <taxon>Bacteria</taxon>
        <taxon>Pseudomonadati</taxon>
        <taxon>Pseudomonadota</taxon>
        <taxon>Alphaproteobacteria</taxon>
        <taxon>Rhodospirillales</taxon>
        <taxon>Roseiterribacteraceae</taxon>
        <taxon>Roseiterribacter</taxon>
    </lineage>
</organism>
<sequence length="212" mass="23772">MPTIDTYRKQAKLLQRWHRERNFSVGGKIRLLARYADLTDVQALVLPLPLSLAQEIVAVEAGFESWADLKRAADDMPAEMTQTEPRLTRVTPILFVTDVTAAAHYYESKLGFEIAFLHGKPPFYGAVARDGASLHLRFVARPNFAELAAREGSLILATIETNNVKALFAEYEARGVEFPQRLVRQAWGGLDFHIRDPDGNRISFVEMRSASG</sequence>
<proteinExistence type="predicted"/>